<dbReference type="EnsemblMetazoa" id="CLYHEMT025972.1">
    <property type="protein sequence ID" value="CLYHEMP025972.1"/>
    <property type="gene ID" value="CLYHEMG025972"/>
</dbReference>
<reference evidence="2" key="1">
    <citation type="submission" date="2021-01" db="UniProtKB">
        <authorList>
            <consortium name="EnsemblMetazoa"/>
        </authorList>
    </citation>
    <scope>IDENTIFICATION</scope>
</reference>
<name>A0A7M5XPZ7_9CNID</name>
<sequence>MASRKSSLKTKRALQEAVDSSDEDEDDDDEYVPGEETEEESEDQDESSGVCKFCLGFFVSSELWRHLRSCPQKIQFDGCDETASHHSDLIIFGSKKTPLPASVEFNHLLEKLRSEEIGNFVRNDGLLVRYGESLMYRKGAEKPQNILQNLRLIARLAISMNSTCKSNSSCLDLFIPSNFDLIIETTRELAGYKATNDDGELLPTYSVASLPLKMGYALDAIFSLILGIGLRESNDTIIMNARNLASLYTREWPVKMSSAALRTLADNRFNKINVLPTTEDLLMVHKYRCSQNSCSQIAQSIIGESWQKP</sequence>
<evidence type="ECO:0000256" key="1">
    <source>
        <dbReference type="SAM" id="MobiDB-lite"/>
    </source>
</evidence>
<feature type="region of interest" description="Disordered" evidence="1">
    <location>
        <begin position="1"/>
        <end position="46"/>
    </location>
</feature>
<dbReference type="OrthoDB" id="5987048at2759"/>
<dbReference type="GeneID" id="136811347"/>
<dbReference type="PANTHER" id="PTHR33480">
    <property type="entry name" value="SET DOMAIN-CONTAINING PROTEIN-RELATED"/>
    <property type="match status" value="1"/>
</dbReference>
<dbReference type="AlphaFoldDB" id="A0A7M5XPZ7"/>
<feature type="compositionally biased region" description="Basic residues" evidence="1">
    <location>
        <begin position="1"/>
        <end position="12"/>
    </location>
</feature>
<proteinExistence type="predicted"/>
<keyword evidence="3" id="KW-1185">Reference proteome</keyword>
<evidence type="ECO:0000313" key="2">
    <source>
        <dbReference type="EnsemblMetazoa" id="CLYHEMP025972.1"/>
    </source>
</evidence>
<protein>
    <submittedName>
        <fullName evidence="2">Uncharacterized protein</fullName>
    </submittedName>
</protein>
<dbReference type="RefSeq" id="XP_066924062.1">
    <property type="nucleotide sequence ID" value="XM_067067961.1"/>
</dbReference>
<accession>A0A7M5XPZ7</accession>
<dbReference type="Proteomes" id="UP000594262">
    <property type="component" value="Unplaced"/>
</dbReference>
<feature type="compositionally biased region" description="Acidic residues" evidence="1">
    <location>
        <begin position="19"/>
        <end position="46"/>
    </location>
</feature>
<organism evidence="2 3">
    <name type="scientific">Clytia hemisphaerica</name>
    <dbReference type="NCBI Taxonomy" id="252671"/>
    <lineage>
        <taxon>Eukaryota</taxon>
        <taxon>Metazoa</taxon>
        <taxon>Cnidaria</taxon>
        <taxon>Hydrozoa</taxon>
        <taxon>Hydroidolina</taxon>
        <taxon>Leptothecata</taxon>
        <taxon>Obeliida</taxon>
        <taxon>Clytiidae</taxon>
        <taxon>Clytia</taxon>
    </lineage>
</organism>
<evidence type="ECO:0000313" key="3">
    <source>
        <dbReference type="Proteomes" id="UP000594262"/>
    </source>
</evidence>
<dbReference type="PANTHER" id="PTHR33480:SF1">
    <property type="entry name" value="TYR RECOMBINASE DOMAIN-CONTAINING PROTEIN"/>
    <property type="match status" value="1"/>
</dbReference>